<dbReference type="Proteomes" id="UP001066276">
    <property type="component" value="Chromosome 3_2"/>
</dbReference>
<dbReference type="EMBL" id="JANPWB010000006">
    <property type="protein sequence ID" value="KAJ1181528.1"/>
    <property type="molecule type" value="Genomic_DNA"/>
</dbReference>
<evidence type="ECO:0000313" key="1">
    <source>
        <dbReference type="EMBL" id="KAJ1181528.1"/>
    </source>
</evidence>
<accession>A0AAV7TYG1</accession>
<protein>
    <submittedName>
        <fullName evidence="1">Uncharacterized protein</fullName>
    </submittedName>
</protein>
<evidence type="ECO:0000313" key="2">
    <source>
        <dbReference type="Proteomes" id="UP001066276"/>
    </source>
</evidence>
<reference evidence="1" key="1">
    <citation type="journal article" date="2022" name="bioRxiv">
        <title>Sequencing and chromosome-scale assembly of the giantPleurodeles waltlgenome.</title>
        <authorList>
            <person name="Brown T."/>
            <person name="Elewa A."/>
            <person name="Iarovenko S."/>
            <person name="Subramanian E."/>
            <person name="Araus A.J."/>
            <person name="Petzold A."/>
            <person name="Susuki M."/>
            <person name="Suzuki K.-i.T."/>
            <person name="Hayashi T."/>
            <person name="Toyoda A."/>
            <person name="Oliveira C."/>
            <person name="Osipova E."/>
            <person name="Leigh N.D."/>
            <person name="Simon A."/>
            <person name="Yun M.H."/>
        </authorList>
    </citation>
    <scope>NUCLEOTIDE SEQUENCE</scope>
    <source>
        <strain evidence="1">20211129_DDA</strain>
        <tissue evidence="1">Liver</tissue>
    </source>
</reference>
<gene>
    <name evidence="1" type="ORF">NDU88_006735</name>
</gene>
<keyword evidence="2" id="KW-1185">Reference proteome</keyword>
<organism evidence="1 2">
    <name type="scientific">Pleurodeles waltl</name>
    <name type="common">Iberian ribbed newt</name>
    <dbReference type="NCBI Taxonomy" id="8319"/>
    <lineage>
        <taxon>Eukaryota</taxon>
        <taxon>Metazoa</taxon>
        <taxon>Chordata</taxon>
        <taxon>Craniata</taxon>
        <taxon>Vertebrata</taxon>
        <taxon>Euteleostomi</taxon>
        <taxon>Amphibia</taxon>
        <taxon>Batrachia</taxon>
        <taxon>Caudata</taxon>
        <taxon>Salamandroidea</taxon>
        <taxon>Salamandridae</taxon>
        <taxon>Pleurodelinae</taxon>
        <taxon>Pleurodeles</taxon>
    </lineage>
</organism>
<name>A0AAV7TYG1_PLEWA</name>
<dbReference type="AlphaFoldDB" id="A0AAV7TYG1"/>
<sequence length="260" mass="27922">MVSRKDGGRGKALPDTGTTARAFQGDLLLPRPSLPIVRLAFREEFGVTGQITFRMDYDLGRIEYVCASREACGDRRRIGLRSPCALSFRLSPRSARLTHPSVLIVFVPFGSLPPPATRFFSCVITPYLVWHASPEAWQVHSCAPRGQPSSSLDRDCEGVGSGPLFSWGFQASPAAVLPWSLRPWSVLSPVCSSKLLLRIDSLRYGGAASFTAHPSREHCGEPIGRLAPRATSVLSGAEAAQVAVVCGSPVPDPSQGHGSI</sequence>
<comment type="caution">
    <text evidence="1">The sequence shown here is derived from an EMBL/GenBank/DDBJ whole genome shotgun (WGS) entry which is preliminary data.</text>
</comment>
<proteinExistence type="predicted"/>